<evidence type="ECO:0000313" key="1">
    <source>
        <dbReference type="EMBL" id="QDU81515.1"/>
    </source>
</evidence>
<keyword evidence="2" id="KW-1185">Reference proteome</keyword>
<organism evidence="1 2">
    <name type="scientific">Polystyrenella longa</name>
    <dbReference type="NCBI Taxonomy" id="2528007"/>
    <lineage>
        <taxon>Bacteria</taxon>
        <taxon>Pseudomonadati</taxon>
        <taxon>Planctomycetota</taxon>
        <taxon>Planctomycetia</taxon>
        <taxon>Planctomycetales</taxon>
        <taxon>Planctomycetaceae</taxon>
        <taxon>Polystyrenella</taxon>
    </lineage>
</organism>
<reference evidence="1 2" key="1">
    <citation type="submission" date="2019-02" db="EMBL/GenBank/DDBJ databases">
        <title>Deep-cultivation of Planctomycetes and their phenomic and genomic characterization uncovers novel biology.</title>
        <authorList>
            <person name="Wiegand S."/>
            <person name="Jogler M."/>
            <person name="Boedeker C."/>
            <person name="Pinto D."/>
            <person name="Vollmers J."/>
            <person name="Rivas-Marin E."/>
            <person name="Kohn T."/>
            <person name="Peeters S.H."/>
            <person name="Heuer A."/>
            <person name="Rast P."/>
            <person name="Oberbeckmann S."/>
            <person name="Bunk B."/>
            <person name="Jeske O."/>
            <person name="Meyerdierks A."/>
            <person name="Storesund J.E."/>
            <person name="Kallscheuer N."/>
            <person name="Luecker S."/>
            <person name="Lage O.M."/>
            <person name="Pohl T."/>
            <person name="Merkel B.J."/>
            <person name="Hornburger P."/>
            <person name="Mueller R.-W."/>
            <person name="Bruemmer F."/>
            <person name="Labrenz M."/>
            <person name="Spormann A.M."/>
            <person name="Op den Camp H."/>
            <person name="Overmann J."/>
            <person name="Amann R."/>
            <person name="Jetten M.S.M."/>
            <person name="Mascher T."/>
            <person name="Medema M.H."/>
            <person name="Devos D.P."/>
            <person name="Kaster A.-K."/>
            <person name="Ovreas L."/>
            <person name="Rohde M."/>
            <person name="Galperin M.Y."/>
            <person name="Jogler C."/>
        </authorList>
    </citation>
    <scope>NUCLEOTIDE SEQUENCE [LARGE SCALE GENOMIC DNA]</scope>
    <source>
        <strain evidence="1 2">Pla110</strain>
    </source>
</reference>
<accession>A0A518CQM4</accession>
<dbReference type="Proteomes" id="UP000317178">
    <property type="component" value="Chromosome"/>
</dbReference>
<dbReference type="KEGG" id="plon:Pla110_32570"/>
<name>A0A518CQM4_9PLAN</name>
<dbReference type="AlphaFoldDB" id="A0A518CQM4"/>
<dbReference type="EMBL" id="CP036281">
    <property type="protein sequence ID" value="QDU81515.1"/>
    <property type="molecule type" value="Genomic_DNA"/>
</dbReference>
<protein>
    <submittedName>
        <fullName evidence="1">Uncharacterized protein</fullName>
    </submittedName>
</protein>
<gene>
    <name evidence="1" type="ORF">Pla110_32570</name>
</gene>
<sequence>MSRNKPEVISEKIDVLLLTLSYAHQQQAVNNLFGVVTQIEPNSKRRFGPFSNF</sequence>
<proteinExistence type="predicted"/>
<evidence type="ECO:0000313" key="2">
    <source>
        <dbReference type="Proteomes" id="UP000317178"/>
    </source>
</evidence>